<dbReference type="PROSITE" id="PS50835">
    <property type="entry name" value="IG_LIKE"/>
    <property type="match status" value="1"/>
</dbReference>
<dbReference type="SUPFAM" id="SSF48726">
    <property type="entry name" value="Immunoglobulin"/>
    <property type="match status" value="1"/>
</dbReference>
<feature type="chain" id="PRO_5043774494" description="Ig-like domain-containing protein" evidence="1">
    <location>
        <begin position="28"/>
        <end position="628"/>
    </location>
</feature>
<feature type="domain" description="Ig-like" evidence="2">
    <location>
        <begin position="522"/>
        <end position="618"/>
    </location>
</feature>
<evidence type="ECO:0000313" key="3">
    <source>
        <dbReference type="EMBL" id="CAL1542291.1"/>
    </source>
</evidence>
<gene>
    <name evidence="3" type="ORF">GSLYS_00015885001</name>
</gene>
<dbReference type="InterPro" id="IPR007110">
    <property type="entry name" value="Ig-like_dom"/>
</dbReference>
<accession>A0AAV2I722</accession>
<sequence length="628" mass="69949">MMGRSMSRIDLGLLALVFMVSFLNIDAQNCESAYYVGESPTFTYSNSSAEHVLWRLLTVNGEIRTSSCFLKTKICYNHDELGANATPEKSVLIIKRMRSHYKSLYVNVDGVESPWCSSFNVIGDPKGCISTYYVGQAANFTYFNSSALNVEWRLLTWDNGNRTSSCDLYRNTCSSNLELLANAIPGKSDLIIKQMRSHYRSLYVVVDGVESPWCSSFTTIEDDFKGCISTYYVGQAANFTYSNSSALSLEWRLLTWDNGNRTSSCELSGNTCSNNVELWANTIPGTSEFIIKQMQYNYRSLYVFVDGVESPWCRSFNIIRDGKSCSSTYRVGQSATFIFSNNSAVQVGWRLLTWNNDNRTSRCDLNSKTCYFYSDLWAYVTPGKFFLLIQQIQTNYRSLYVEVDGVEFPWCSSFKVIAQPENFTCAVRQSGSSNPIIRFNATKIYPNVADVTYFMSNGTAVNHTLYNGRDQSISTATGTLPYFYAGGEAVVESRFLRHGANRFFINMKSGDAPDPGVNCSLPSIDIYPVIANFTVNGNPYPVAVVPLQGTVNLACMVGPVPAETISLSRRGTGTRLNATGTGTSVTYVIQAFGGSDLDEYECTVDNGQWSNASKINISIYCKYLSISL</sequence>
<proteinExistence type="predicted"/>
<evidence type="ECO:0000313" key="4">
    <source>
        <dbReference type="Proteomes" id="UP001497497"/>
    </source>
</evidence>
<keyword evidence="1" id="KW-0732">Signal</keyword>
<dbReference type="InterPro" id="IPR036179">
    <property type="entry name" value="Ig-like_dom_sf"/>
</dbReference>
<feature type="signal peptide" evidence="1">
    <location>
        <begin position="1"/>
        <end position="27"/>
    </location>
</feature>
<dbReference type="AlphaFoldDB" id="A0AAV2I722"/>
<organism evidence="3 4">
    <name type="scientific">Lymnaea stagnalis</name>
    <name type="common">Great pond snail</name>
    <name type="synonym">Helix stagnalis</name>
    <dbReference type="NCBI Taxonomy" id="6523"/>
    <lineage>
        <taxon>Eukaryota</taxon>
        <taxon>Metazoa</taxon>
        <taxon>Spiralia</taxon>
        <taxon>Lophotrochozoa</taxon>
        <taxon>Mollusca</taxon>
        <taxon>Gastropoda</taxon>
        <taxon>Heterobranchia</taxon>
        <taxon>Euthyneura</taxon>
        <taxon>Panpulmonata</taxon>
        <taxon>Hygrophila</taxon>
        <taxon>Lymnaeoidea</taxon>
        <taxon>Lymnaeidae</taxon>
        <taxon>Lymnaea</taxon>
    </lineage>
</organism>
<comment type="caution">
    <text evidence="3">The sequence shown here is derived from an EMBL/GenBank/DDBJ whole genome shotgun (WGS) entry which is preliminary data.</text>
</comment>
<evidence type="ECO:0000256" key="1">
    <source>
        <dbReference type="SAM" id="SignalP"/>
    </source>
</evidence>
<protein>
    <recommendedName>
        <fullName evidence="2">Ig-like domain-containing protein</fullName>
    </recommendedName>
</protein>
<reference evidence="3 4" key="1">
    <citation type="submission" date="2024-04" db="EMBL/GenBank/DDBJ databases">
        <authorList>
            <consortium name="Genoscope - CEA"/>
            <person name="William W."/>
        </authorList>
    </citation>
    <scope>NUCLEOTIDE SEQUENCE [LARGE SCALE GENOMIC DNA]</scope>
</reference>
<dbReference type="Proteomes" id="UP001497497">
    <property type="component" value="Unassembled WGS sequence"/>
</dbReference>
<name>A0AAV2I722_LYMST</name>
<keyword evidence="4" id="KW-1185">Reference proteome</keyword>
<evidence type="ECO:0000259" key="2">
    <source>
        <dbReference type="PROSITE" id="PS50835"/>
    </source>
</evidence>
<dbReference type="EMBL" id="CAXITT010000479">
    <property type="protein sequence ID" value="CAL1542291.1"/>
    <property type="molecule type" value="Genomic_DNA"/>
</dbReference>